<sequence length="241" mass="26059">MNELLSDFKVEEKPYTFIHGVKDCIPTLMGYISIGIAAGIVGTSSSLSIIEVGLLSGLVFAGASQFIICALLVAGSPFSVILFTTFIVNLRNFLLSMTLAPHFKKYSLMQNIGIGALVTDESFGVAANKIAKGDKINADWMNGLNVMAYICWVLSCLVGAVFGKWIANPEIYGLDFALTAMFLALLVLQLENSKRGKLSLYLSLILYVAITMFVLCMFVPSYIAIIISTVTVATIGVLKDK</sequence>
<dbReference type="Proteomes" id="UP001312865">
    <property type="component" value="Unassembled WGS sequence"/>
</dbReference>
<evidence type="ECO:0000256" key="2">
    <source>
        <dbReference type="ARBA" id="ARBA00010735"/>
    </source>
</evidence>
<accession>A0ABU8HHL5</accession>
<comment type="subcellular location">
    <subcellularLocation>
        <location evidence="1">Cell membrane</location>
        <topology evidence="1">Multi-pass membrane protein</topology>
    </subcellularLocation>
</comment>
<evidence type="ECO:0000256" key="8">
    <source>
        <dbReference type="SAM" id="Phobius"/>
    </source>
</evidence>
<dbReference type="PANTHER" id="PTHR34979">
    <property type="entry name" value="INNER MEMBRANE PROTEIN YGAZ"/>
    <property type="match status" value="1"/>
</dbReference>
<dbReference type="EMBL" id="JBBAXC010000017">
    <property type="protein sequence ID" value="MEI5908871.1"/>
    <property type="molecule type" value="Genomic_DNA"/>
</dbReference>
<organism evidence="9 10">
    <name type="scientific">Bacillus spongiae</name>
    <dbReference type="NCBI Taxonomy" id="2683610"/>
    <lineage>
        <taxon>Bacteria</taxon>
        <taxon>Bacillati</taxon>
        <taxon>Bacillota</taxon>
        <taxon>Bacilli</taxon>
        <taxon>Bacillales</taxon>
        <taxon>Bacillaceae</taxon>
        <taxon>Bacillus</taxon>
    </lineage>
</organism>
<proteinExistence type="inferred from homology"/>
<evidence type="ECO:0000256" key="6">
    <source>
        <dbReference type="ARBA" id="ARBA00022989"/>
    </source>
</evidence>
<evidence type="ECO:0000256" key="7">
    <source>
        <dbReference type="ARBA" id="ARBA00023136"/>
    </source>
</evidence>
<feature type="transmembrane region" description="Helical" evidence="8">
    <location>
        <begin position="146"/>
        <end position="166"/>
    </location>
</feature>
<evidence type="ECO:0000313" key="9">
    <source>
        <dbReference type="EMBL" id="MEI5908871.1"/>
    </source>
</evidence>
<comment type="similarity">
    <text evidence="2">Belongs to the AzlC family.</text>
</comment>
<dbReference type="InterPro" id="IPR011606">
    <property type="entry name" value="Brnchd-chn_aa_trnsp_permease"/>
</dbReference>
<evidence type="ECO:0000313" key="10">
    <source>
        <dbReference type="Proteomes" id="UP001312865"/>
    </source>
</evidence>
<name>A0ABU8HHL5_9BACI</name>
<evidence type="ECO:0000256" key="4">
    <source>
        <dbReference type="ARBA" id="ARBA00022475"/>
    </source>
</evidence>
<evidence type="ECO:0000256" key="5">
    <source>
        <dbReference type="ARBA" id="ARBA00022692"/>
    </source>
</evidence>
<keyword evidence="6 8" id="KW-1133">Transmembrane helix</keyword>
<protein>
    <submittedName>
        <fullName evidence="9">AzlC family ABC transporter permease</fullName>
    </submittedName>
</protein>
<keyword evidence="5 8" id="KW-0812">Transmembrane</keyword>
<dbReference type="Pfam" id="PF03591">
    <property type="entry name" value="AzlC"/>
    <property type="match status" value="1"/>
</dbReference>
<feature type="transmembrane region" description="Helical" evidence="8">
    <location>
        <begin position="28"/>
        <end position="47"/>
    </location>
</feature>
<evidence type="ECO:0000256" key="1">
    <source>
        <dbReference type="ARBA" id="ARBA00004651"/>
    </source>
</evidence>
<feature type="transmembrane region" description="Helical" evidence="8">
    <location>
        <begin position="54"/>
        <end position="74"/>
    </location>
</feature>
<keyword evidence="7 8" id="KW-0472">Membrane</keyword>
<keyword evidence="3" id="KW-0813">Transport</keyword>
<gene>
    <name evidence="9" type="ORF">WAK64_17620</name>
</gene>
<feature type="transmembrane region" description="Helical" evidence="8">
    <location>
        <begin position="198"/>
        <end position="215"/>
    </location>
</feature>
<keyword evidence="4" id="KW-1003">Cell membrane</keyword>
<evidence type="ECO:0000256" key="3">
    <source>
        <dbReference type="ARBA" id="ARBA00022448"/>
    </source>
</evidence>
<dbReference type="PANTHER" id="PTHR34979:SF1">
    <property type="entry name" value="INNER MEMBRANE PROTEIN YGAZ"/>
    <property type="match status" value="1"/>
</dbReference>
<feature type="transmembrane region" description="Helical" evidence="8">
    <location>
        <begin position="80"/>
        <end position="100"/>
    </location>
</feature>
<feature type="transmembrane region" description="Helical" evidence="8">
    <location>
        <begin position="172"/>
        <end position="191"/>
    </location>
</feature>
<keyword evidence="10" id="KW-1185">Reference proteome</keyword>
<reference evidence="9 10" key="1">
    <citation type="journal article" date="2018" name="J. Microbiol.">
        <title>Bacillus spongiae sp. nov., isolated from sponge of Jeju Island.</title>
        <authorList>
            <person name="Lee G.E."/>
            <person name="Im W.T."/>
            <person name="Park J.S."/>
        </authorList>
    </citation>
    <scope>NUCLEOTIDE SEQUENCE [LARGE SCALE GENOMIC DNA]</scope>
    <source>
        <strain evidence="9 10">135PIL107-10</strain>
    </source>
</reference>
<dbReference type="RefSeq" id="WP_336588317.1">
    <property type="nucleotide sequence ID" value="NZ_JBBAXC010000017.1"/>
</dbReference>
<comment type="caution">
    <text evidence="9">The sequence shown here is derived from an EMBL/GenBank/DDBJ whole genome shotgun (WGS) entry which is preliminary data.</text>
</comment>